<dbReference type="Proteomes" id="UP000814033">
    <property type="component" value="Unassembled WGS sequence"/>
</dbReference>
<keyword evidence="2" id="KW-1185">Reference proteome</keyword>
<protein>
    <submittedName>
        <fullName evidence="1">Uncharacterized protein</fullName>
    </submittedName>
</protein>
<dbReference type="EMBL" id="MU276142">
    <property type="protein sequence ID" value="KAI0041131.1"/>
    <property type="molecule type" value="Genomic_DNA"/>
</dbReference>
<comment type="caution">
    <text evidence="1">The sequence shown here is derived from an EMBL/GenBank/DDBJ whole genome shotgun (WGS) entry which is preliminary data.</text>
</comment>
<accession>A0ACB8RBZ9</accession>
<reference evidence="1" key="2">
    <citation type="journal article" date="2022" name="New Phytol.">
        <title>Evolutionary transition to the ectomycorrhizal habit in the genomes of a hyperdiverse lineage of mushroom-forming fungi.</title>
        <authorList>
            <person name="Looney B."/>
            <person name="Miyauchi S."/>
            <person name="Morin E."/>
            <person name="Drula E."/>
            <person name="Courty P.E."/>
            <person name="Kohler A."/>
            <person name="Kuo A."/>
            <person name="LaButti K."/>
            <person name="Pangilinan J."/>
            <person name="Lipzen A."/>
            <person name="Riley R."/>
            <person name="Andreopoulos W."/>
            <person name="He G."/>
            <person name="Johnson J."/>
            <person name="Nolan M."/>
            <person name="Tritt A."/>
            <person name="Barry K.W."/>
            <person name="Grigoriev I.V."/>
            <person name="Nagy L.G."/>
            <person name="Hibbett D."/>
            <person name="Henrissat B."/>
            <person name="Matheny P.B."/>
            <person name="Labbe J."/>
            <person name="Martin F.M."/>
        </authorList>
    </citation>
    <scope>NUCLEOTIDE SEQUENCE</scope>
    <source>
        <strain evidence="1">FP105234-sp</strain>
    </source>
</reference>
<proteinExistence type="predicted"/>
<sequence>MRRSCCSRRLQFTNLPLLPPLACTLTDCGRISTHDCASGIYLLAIKVPIRGLISYRLRYNVPMPTWQHGSCRLSAHASLASPYLHSLAKATRRCRPSVPASSVDS</sequence>
<evidence type="ECO:0000313" key="2">
    <source>
        <dbReference type="Proteomes" id="UP000814033"/>
    </source>
</evidence>
<gene>
    <name evidence="1" type="ORF">FA95DRAFT_770443</name>
</gene>
<reference evidence="1" key="1">
    <citation type="submission" date="2021-02" db="EMBL/GenBank/DDBJ databases">
        <authorList>
            <consortium name="DOE Joint Genome Institute"/>
            <person name="Ahrendt S."/>
            <person name="Looney B.P."/>
            <person name="Miyauchi S."/>
            <person name="Morin E."/>
            <person name="Drula E."/>
            <person name="Courty P.E."/>
            <person name="Chicoki N."/>
            <person name="Fauchery L."/>
            <person name="Kohler A."/>
            <person name="Kuo A."/>
            <person name="Labutti K."/>
            <person name="Pangilinan J."/>
            <person name="Lipzen A."/>
            <person name="Riley R."/>
            <person name="Andreopoulos W."/>
            <person name="He G."/>
            <person name="Johnson J."/>
            <person name="Barry K.W."/>
            <person name="Grigoriev I.V."/>
            <person name="Nagy L."/>
            <person name="Hibbett D."/>
            <person name="Henrissat B."/>
            <person name="Matheny P.B."/>
            <person name="Labbe J."/>
            <person name="Martin F."/>
        </authorList>
    </citation>
    <scope>NUCLEOTIDE SEQUENCE</scope>
    <source>
        <strain evidence="1">FP105234-sp</strain>
    </source>
</reference>
<evidence type="ECO:0000313" key="1">
    <source>
        <dbReference type="EMBL" id="KAI0041131.1"/>
    </source>
</evidence>
<name>A0ACB8RBZ9_9AGAM</name>
<organism evidence="1 2">
    <name type="scientific">Auriscalpium vulgare</name>
    <dbReference type="NCBI Taxonomy" id="40419"/>
    <lineage>
        <taxon>Eukaryota</taxon>
        <taxon>Fungi</taxon>
        <taxon>Dikarya</taxon>
        <taxon>Basidiomycota</taxon>
        <taxon>Agaricomycotina</taxon>
        <taxon>Agaricomycetes</taxon>
        <taxon>Russulales</taxon>
        <taxon>Auriscalpiaceae</taxon>
        <taxon>Auriscalpium</taxon>
    </lineage>
</organism>